<evidence type="ECO:0000313" key="1">
    <source>
        <dbReference type="EMBL" id="CAG6744903.1"/>
    </source>
</evidence>
<proteinExistence type="predicted"/>
<dbReference type="EMBL" id="HBUF01478185">
    <property type="protein sequence ID" value="CAG6744903.1"/>
    <property type="molecule type" value="Transcribed_RNA"/>
</dbReference>
<reference evidence="1" key="1">
    <citation type="submission" date="2021-05" db="EMBL/GenBank/DDBJ databases">
        <authorList>
            <person name="Alioto T."/>
            <person name="Alioto T."/>
            <person name="Gomez Garrido J."/>
        </authorList>
    </citation>
    <scope>NUCLEOTIDE SEQUENCE</scope>
</reference>
<protein>
    <submittedName>
        <fullName evidence="1">Uncharacterized protein</fullName>
    </submittedName>
</protein>
<accession>A0A8D8ZBR2</accession>
<sequence>MSRFSNAESSVRIVEYCFFEQQFKEISCRGCTFQMSRFSHAESSVRYNDSMSIAFLISNSKRFRVPTFRMNRFLQAASINDGQNESNWIGPCYLFRSDRIMLFHSIRSFVC</sequence>
<organism evidence="1">
    <name type="scientific">Cacopsylla melanoneura</name>
    <dbReference type="NCBI Taxonomy" id="428564"/>
    <lineage>
        <taxon>Eukaryota</taxon>
        <taxon>Metazoa</taxon>
        <taxon>Ecdysozoa</taxon>
        <taxon>Arthropoda</taxon>
        <taxon>Hexapoda</taxon>
        <taxon>Insecta</taxon>
        <taxon>Pterygota</taxon>
        <taxon>Neoptera</taxon>
        <taxon>Paraneoptera</taxon>
        <taxon>Hemiptera</taxon>
        <taxon>Sternorrhyncha</taxon>
        <taxon>Psylloidea</taxon>
        <taxon>Psyllidae</taxon>
        <taxon>Psyllinae</taxon>
        <taxon>Cacopsylla</taxon>
    </lineage>
</organism>
<dbReference type="AlphaFoldDB" id="A0A8D8ZBR2"/>
<name>A0A8D8ZBR2_9HEMI</name>